<dbReference type="Proteomes" id="UP000241986">
    <property type="component" value="Unassembled WGS sequence"/>
</dbReference>
<evidence type="ECO:0000313" key="3">
    <source>
        <dbReference type="Proteomes" id="UP000241986"/>
    </source>
</evidence>
<organism evidence="2 3">
    <name type="scientific">Aeromonas veronii</name>
    <dbReference type="NCBI Taxonomy" id="654"/>
    <lineage>
        <taxon>Bacteria</taxon>
        <taxon>Pseudomonadati</taxon>
        <taxon>Pseudomonadota</taxon>
        <taxon>Gammaproteobacteria</taxon>
        <taxon>Aeromonadales</taxon>
        <taxon>Aeromonadaceae</taxon>
        <taxon>Aeromonas</taxon>
    </lineage>
</organism>
<evidence type="ECO:0000313" key="2">
    <source>
        <dbReference type="EMBL" id="PTH80073.1"/>
    </source>
</evidence>
<sequence length="206" mass="22994">MNKSSIDSSVVGGMWFFSVFMLVLFGAGITFFQKIEGSMKKEGSVNLYLSASDCKKKIKKDMISICEINSNIAEEMALMVYMPYNNKEECSKDYGDTCSEQLRGTWAPKMSGFLMIPVDGDMRSIPAYYSEVHKMHFLAPGYPLIAGGNSFPIITKDSLYVLTIGRRLSDLVCDGAINQCKKRIDIAKSGTNKEKIKLFDPEVRGQ</sequence>
<keyword evidence="1" id="KW-0812">Transmembrane</keyword>
<dbReference type="AlphaFoldDB" id="A0A2T4MZS7"/>
<dbReference type="RefSeq" id="WP_107683956.1">
    <property type="nucleotide sequence ID" value="NZ_PZKL01000037.1"/>
</dbReference>
<dbReference type="Pfam" id="PF06693">
    <property type="entry name" value="DUF1190"/>
    <property type="match status" value="1"/>
</dbReference>
<comment type="caution">
    <text evidence="2">The sequence shown here is derived from an EMBL/GenBank/DDBJ whole genome shotgun (WGS) entry which is preliminary data.</text>
</comment>
<gene>
    <name evidence="2" type="ORF">DAA48_16035</name>
</gene>
<name>A0A2T4MZS7_AERVE</name>
<accession>A0A2T4MZS7</accession>
<keyword evidence="1" id="KW-1133">Transmembrane helix</keyword>
<feature type="transmembrane region" description="Helical" evidence="1">
    <location>
        <begin position="12"/>
        <end position="32"/>
    </location>
</feature>
<evidence type="ECO:0000256" key="1">
    <source>
        <dbReference type="SAM" id="Phobius"/>
    </source>
</evidence>
<reference evidence="2 3" key="1">
    <citation type="submission" date="2018-03" db="EMBL/GenBank/DDBJ databases">
        <title>Aeromonas veronii whole genome sequencing and analysis.</title>
        <authorList>
            <person name="Xie H."/>
            <person name="Liu T."/>
            <person name="Wang K."/>
        </authorList>
    </citation>
    <scope>NUCLEOTIDE SEQUENCE [LARGE SCALE GENOMIC DNA]</scope>
    <source>
        <strain evidence="2 3">XH.VA.1</strain>
    </source>
</reference>
<keyword evidence="1" id="KW-0472">Membrane</keyword>
<dbReference type="EMBL" id="PZKL01000037">
    <property type="protein sequence ID" value="PTH80073.1"/>
    <property type="molecule type" value="Genomic_DNA"/>
</dbReference>
<proteinExistence type="predicted"/>
<dbReference type="InterPro" id="IPR009576">
    <property type="entry name" value="Biofilm_formation_YgiB"/>
</dbReference>
<protein>
    <submittedName>
        <fullName evidence="2">Uncharacterized protein</fullName>
    </submittedName>
</protein>